<evidence type="ECO:0000259" key="4">
    <source>
        <dbReference type="Pfam" id="PF08241"/>
    </source>
</evidence>
<dbReference type="InterPro" id="IPR013216">
    <property type="entry name" value="Methyltransf_11"/>
</dbReference>
<dbReference type="EMBL" id="GL377708">
    <property type="protein sequence ID" value="EFJ06065.1"/>
    <property type="molecule type" value="Genomic_DNA"/>
</dbReference>
<keyword evidence="2" id="KW-0489">Methyltransferase</keyword>
<dbReference type="InterPro" id="IPR051419">
    <property type="entry name" value="Lys/N-term_MeTrsfase_sf"/>
</dbReference>
<dbReference type="Proteomes" id="UP000001514">
    <property type="component" value="Unassembled WGS sequence"/>
</dbReference>
<name>D8TBC3_SELML</name>
<dbReference type="PANTHER" id="PTHR12176:SF80">
    <property type="entry name" value="EEF1A LYSINE METHYLTRANSFERASE 4"/>
    <property type="match status" value="1"/>
</dbReference>
<dbReference type="InParanoid" id="D8TBC3"/>
<evidence type="ECO:0000256" key="1">
    <source>
        <dbReference type="ARBA" id="ARBA00008361"/>
    </source>
</evidence>
<dbReference type="Gramene" id="EFJ06065">
    <property type="protein sequence ID" value="EFJ06065"/>
    <property type="gene ID" value="SELMODRAFT_136061"/>
</dbReference>
<sequence>ILELGCGNSRMSEDMYQDGFTDITATDLSPVAVESKRWRCFDLNYGIKVLVADIMDMPFKDASFDIVIEKGVMDVLFVDSGSPWDPEPQTRARVDVTLKEVHRVLGANGPHFRRPFFEASGFEWSMEYSTFGDSFHYYFYTLRKVVSFLPGQTFKHSNIVLPGNGQKGFASRLDGNHKH</sequence>
<dbReference type="eggNOG" id="KOG2352">
    <property type="taxonomic scope" value="Eukaryota"/>
</dbReference>
<dbReference type="InterPro" id="IPR029063">
    <property type="entry name" value="SAM-dependent_MTases_sf"/>
</dbReference>
<evidence type="ECO:0000313" key="5">
    <source>
        <dbReference type="EMBL" id="EFJ06065.1"/>
    </source>
</evidence>
<dbReference type="SUPFAM" id="SSF53335">
    <property type="entry name" value="S-adenosyl-L-methionine-dependent methyltransferases"/>
    <property type="match status" value="1"/>
</dbReference>
<evidence type="ECO:0000256" key="3">
    <source>
        <dbReference type="ARBA" id="ARBA00022679"/>
    </source>
</evidence>
<dbReference type="PANTHER" id="PTHR12176">
    <property type="entry name" value="SAM-DEPENDENT METHYLTRANSFERASE SUPERFAMILY PROTEIN"/>
    <property type="match status" value="1"/>
</dbReference>
<feature type="non-terminal residue" evidence="5">
    <location>
        <position position="1"/>
    </location>
</feature>
<dbReference type="Pfam" id="PF08241">
    <property type="entry name" value="Methyltransf_11"/>
    <property type="match status" value="1"/>
</dbReference>
<dbReference type="Gene3D" id="3.40.50.150">
    <property type="entry name" value="Vaccinia Virus protein VP39"/>
    <property type="match status" value="1"/>
</dbReference>
<protein>
    <recommendedName>
        <fullName evidence="4">Methyltransferase type 11 domain-containing protein</fullName>
    </recommendedName>
</protein>
<dbReference type="STRING" id="88036.D8TBC3"/>
<keyword evidence="6" id="KW-1185">Reference proteome</keyword>
<dbReference type="HOGENOM" id="CLU_065920_2_0_1"/>
<feature type="domain" description="Methyltransferase type 11" evidence="4">
    <location>
        <begin position="2"/>
        <end position="109"/>
    </location>
</feature>
<evidence type="ECO:0000313" key="6">
    <source>
        <dbReference type="Proteomes" id="UP000001514"/>
    </source>
</evidence>
<dbReference type="KEGG" id="smo:SELMODRAFT_136061"/>
<gene>
    <name evidence="5" type="ORF">SELMODRAFT_136061</name>
</gene>
<dbReference type="OMA" id="MEWIEMD"/>
<reference evidence="5 6" key="1">
    <citation type="journal article" date="2011" name="Science">
        <title>The Selaginella genome identifies genetic changes associated with the evolution of vascular plants.</title>
        <authorList>
            <person name="Banks J.A."/>
            <person name="Nishiyama T."/>
            <person name="Hasebe M."/>
            <person name="Bowman J.L."/>
            <person name="Gribskov M."/>
            <person name="dePamphilis C."/>
            <person name="Albert V.A."/>
            <person name="Aono N."/>
            <person name="Aoyama T."/>
            <person name="Ambrose B.A."/>
            <person name="Ashton N.W."/>
            <person name="Axtell M.J."/>
            <person name="Barker E."/>
            <person name="Barker M.S."/>
            <person name="Bennetzen J.L."/>
            <person name="Bonawitz N.D."/>
            <person name="Chapple C."/>
            <person name="Cheng C."/>
            <person name="Correa L.G."/>
            <person name="Dacre M."/>
            <person name="DeBarry J."/>
            <person name="Dreyer I."/>
            <person name="Elias M."/>
            <person name="Engstrom E.M."/>
            <person name="Estelle M."/>
            <person name="Feng L."/>
            <person name="Finet C."/>
            <person name="Floyd S.K."/>
            <person name="Frommer W.B."/>
            <person name="Fujita T."/>
            <person name="Gramzow L."/>
            <person name="Gutensohn M."/>
            <person name="Harholt J."/>
            <person name="Hattori M."/>
            <person name="Heyl A."/>
            <person name="Hirai T."/>
            <person name="Hiwatashi Y."/>
            <person name="Ishikawa M."/>
            <person name="Iwata M."/>
            <person name="Karol K.G."/>
            <person name="Koehler B."/>
            <person name="Kolukisaoglu U."/>
            <person name="Kubo M."/>
            <person name="Kurata T."/>
            <person name="Lalonde S."/>
            <person name="Li K."/>
            <person name="Li Y."/>
            <person name="Litt A."/>
            <person name="Lyons E."/>
            <person name="Manning G."/>
            <person name="Maruyama T."/>
            <person name="Michael T.P."/>
            <person name="Mikami K."/>
            <person name="Miyazaki S."/>
            <person name="Morinaga S."/>
            <person name="Murata T."/>
            <person name="Mueller-Roeber B."/>
            <person name="Nelson D.R."/>
            <person name="Obara M."/>
            <person name="Oguri Y."/>
            <person name="Olmstead R.G."/>
            <person name="Onodera N."/>
            <person name="Petersen B.L."/>
            <person name="Pils B."/>
            <person name="Prigge M."/>
            <person name="Rensing S.A."/>
            <person name="Riano-Pachon D.M."/>
            <person name="Roberts A.W."/>
            <person name="Sato Y."/>
            <person name="Scheller H.V."/>
            <person name="Schulz B."/>
            <person name="Schulz C."/>
            <person name="Shakirov E.V."/>
            <person name="Shibagaki N."/>
            <person name="Shinohara N."/>
            <person name="Shippen D.E."/>
            <person name="Soerensen I."/>
            <person name="Sotooka R."/>
            <person name="Sugimoto N."/>
            <person name="Sugita M."/>
            <person name="Sumikawa N."/>
            <person name="Tanurdzic M."/>
            <person name="Theissen G."/>
            <person name="Ulvskov P."/>
            <person name="Wakazuki S."/>
            <person name="Weng J.K."/>
            <person name="Willats W.W."/>
            <person name="Wipf D."/>
            <person name="Wolf P.G."/>
            <person name="Yang L."/>
            <person name="Zimmer A.D."/>
            <person name="Zhu Q."/>
            <person name="Mitros T."/>
            <person name="Hellsten U."/>
            <person name="Loque D."/>
            <person name="Otillar R."/>
            <person name="Salamov A."/>
            <person name="Schmutz J."/>
            <person name="Shapiro H."/>
            <person name="Lindquist E."/>
            <person name="Lucas S."/>
            <person name="Rokhsar D."/>
            <person name="Grigoriev I.V."/>
        </authorList>
    </citation>
    <scope>NUCLEOTIDE SEQUENCE [LARGE SCALE GENOMIC DNA]</scope>
</reference>
<proteinExistence type="inferred from homology"/>
<dbReference type="GO" id="GO:0032259">
    <property type="term" value="P:methylation"/>
    <property type="evidence" value="ECO:0007669"/>
    <property type="project" value="UniProtKB-KW"/>
</dbReference>
<dbReference type="AlphaFoldDB" id="D8TBC3"/>
<accession>D8TBC3</accession>
<comment type="similarity">
    <text evidence="1">Belongs to the methyltransferase superfamily.</text>
</comment>
<dbReference type="GO" id="GO:0008757">
    <property type="term" value="F:S-adenosylmethionine-dependent methyltransferase activity"/>
    <property type="evidence" value="ECO:0007669"/>
    <property type="project" value="InterPro"/>
</dbReference>
<organism evidence="6">
    <name type="scientific">Selaginella moellendorffii</name>
    <name type="common">Spikemoss</name>
    <dbReference type="NCBI Taxonomy" id="88036"/>
    <lineage>
        <taxon>Eukaryota</taxon>
        <taxon>Viridiplantae</taxon>
        <taxon>Streptophyta</taxon>
        <taxon>Embryophyta</taxon>
        <taxon>Tracheophyta</taxon>
        <taxon>Lycopodiopsida</taxon>
        <taxon>Selaginellales</taxon>
        <taxon>Selaginellaceae</taxon>
        <taxon>Selaginella</taxon>
    </lineage>
</organism>
<dbReference type="CDD" id="cd02440">
    <property type="entry name" value="AdoMet_MTases"/>
    <property type="match status" value="1"/>
</dbReference>
<evidence type="ECO:0000256" key="2">
    <source>
        <dbReference type="ARBA" id="ARBA00022603"/>
    </source>
</evidence>
<dbReference type="FunCoup" id="D8TBC3">
    <property type="interactions" value="1154"/>
</dbReference>
<keyword evidence="3" id="KW-0808">Transferase</keyword>